<evidence type="ECO:0000313" key="2">
    <source>
        <dbReference type="Proteomes" id="UP001283361"/>
    </source>
</evidence>
<comment type="caution">
    <text evidence="1">The sequence shown here is derived from an EMBL/GenBank/DDBJ whole genome shotgun (WGS) entry which is preliminary data.</text>
</comment>
<proteinExistence type="predicted"/>
<dbReference type="AlphaFoldDB" id="A0AAE1EEU7"/>
<reference evidence="1" key="1">
    <citation type="journal article" date="2023" name="G3 (Bethesda)">
        <title>A reference genome for the long-term kleptoplast-retaining sea slug Elysia crispata morphotype clarki.</title>
        <authorList>
            <person name="Eastman K.E."/>
            <person name="Pendleton A.L."/>
            <person name="Shaikh M.A."/>
            <person name="Suttiyut T."/>
            <person name="Ogas R."/>
            <person name="Tomko P."/>
            <person name="Gavelis G."/>
            <person name="Widhalm J.R."/>
            <person name="Wisecaver J.H."/>
        </authorList>
    </citation>
    <scope>NUCLEOTIDE SEQUENCE</scope>
    <source>
        <strain evidence="1">ECLA1</strain>
    </source>
</reference>
<name>A0AAE1EEU7_9GAST</name>
<evidence type="ECO:0000313" key="1">
    <source>
        <dbReference type="EMBL" id="KAK3803218.1"/>
    </source>
</evidence>
<protein>
    <submittedName>
        <fullName evidence="1">Uncharacterized protein</fullName>
    </submittedName>
</protein>
<organism evidence="1 2">
    <name type="scientific">Elysia crispata</name>
    <name type="common">lettuce slug</name>
    <dbReference type="NCBI Taxonomy" id="231223"/>
    <lineage>
        <taxon>Eukaryota</taxon>
        <taxon>Metazoa</taxon>
        <taxon>Spiralia</taxon>
        <taxon>Lophotrochozoa</taxon>
        <taxon>Mollusca</taxon>
        <taxon>Gastropoda</taxon>
        <taxon>Heterobranchia</taxon>
        <taxon>Euthyneura</taxon>
        <taxon>Panpulmonata</taxon>
        <taxon>Sacoglossa</taxon>
        <taxon>Placobranchoidea</taxon>
        <taxon>Plakobranchidae</taxon>
        <taxon>Elysia</taxon>
    </lineage>
</organism>
<sequence>MTKDTTDDLPSVDQAKEFYAKYDPKDILGNHARAAPVEAEIDRVSKGQGFVFGSLFNNLLPVRSAEVFAVINERRMFCDV</sequence>
<gene>
    <name evidence="1" type="ORF">RRG08_013801</name>
</gene>
<keyword evidence="2" id="KW-1185">Reference proteome</keyword>
<accession>A0AAE1EEU7</accession>
<dbReference type="Proteomes" id="UP001283361">
    <property type="component" value="Unassembled WGS sequence"/>
</dbReference>
<dbReference type="EMBL" id="JAWDGP010000175">
    <property type="protein sequence ID" value="KAK3803218.1"/>
    <property type="molecule type" value="Genomic_DNA"/>
</dbReference>